<sequence>MDDEMLDSGTGKTNLLSRFSRNEFSFETKSTVGVEFATRSVKVKDGINIKAQIWDTAGQERFRAITAAGATGAFLVYEISKRQSFLNLDTWLKEIKDSADANILITLIGNKSDLKEKREVTTEEALAYAEKNNLSFMETSALDGENVNLAFQQILQQIYSILSVKILEGGNKEVPKEGIIFESAVDTNENWSTCC</sequence>
<dbReference type="SMART" id="SM00176">
    <property type="entry name" value="RAN"/>
    <property type="match status" value="1"/>
</dbReference>
<dbReference type="SMART" id="SM00173">
    <property type="entry name" value="RAS"/>
    <property type="match status" value="1"/>
</dbReference>
<evidence type="ECO:0000256" key="6">
    <source>
        <dbReference type="ARBA" id="ARBA00023288"/>
    </source>
</evidence>
<evidence type="ECO:0000256" key="4">
    <source>
        <dbReference type="ARBA" id="ARBA00023134"/>
    </source>
</evidence>
<keyword evidence="6" id="KW-0449">Lipoprotein</keyword>
<evidence type="ECO:0000256" key="7">
    <source>
        <dbReference type="ARBA" id="ARBA00023289"/>
    </source>
</evidence>
<dbReference type="AlphaFoldDB" id="A0AAD5U6X6"/>
<comment type="subcellular location">
    <subcellularLocation>
        <location evidence="1">Membrane</location>
        <topology evidence="1">Lipid-anchor</topology>
    </subcellularLocation>
</comment>
<dbReference type="Gene3D" id="3.40.50.300">
    <property type="entry name" value="P-loop containing nucleotide triphosphate hydrolases"/>
    <property type="match status" value="1"/>
</dbReference>
<organism evidence="8 9">
    <name type="scientific">Clydaea vesicula</name>
    <dbReference type="NCBI Taxonomy" id="447962"/>
    <lineage>
        <taxon>Eukaryota</taxon>
        <taxon>Fungi</taxon>
        <taxon>Fungi incertae sedis</taxon>
        <taxon>Chytridiomycota</taxon>
        <taxon>Chytridiomycota incertae sedis</taxon>
        <taxon>Chytridiomycetes</taxon>
        <taxon>Lobulomycetales</taxon>
        <taxon>Lobulomycetaceae</taxon>
        <taxon>Clydaea</taxon>
    </lineage>
</organism>
<dbReference type="PANTHER" id="PTHR47979">
    <property type="entry name" value="DRAB11-RELATED"/>
    <property type="match status" value="1"/>
</dbReference>
<protein>
    <submittedName>
        <fullName evidence="8">Uncharacterized protein</fullName>
    </submittedName>
</protein>
<keyword evidence="5" id="KW-0472">Membrane</keyword>
<evidence type="ECO:0000256" key="5">
    <source>
        <dbReference type="ARBA" id="ARBA00023136"/>
    </source>
</evidence>
<dbReference type="InterPro" id="IPR027417">
    <property type="entry name" value="P-loop_NTPase"/>
</dbReference>
<dbReference type="SUPFAM" id="SSF52540">
    <property type="entry name" value="P-loop containing nucleoside triphosphate hydrolases"/>
    <property type="match status" value="1"/>
</dbReference>
<evidence type="ECO:0000256" key="2">
    <source>
        <dbReference type="ARBA" id="ARBA00006270"/>
    </source>
</evidence>
<reference evidence="8" key="1">
    <citation type="submission" date="2020-05" db="EMBL/GenBank/DDBJ databases">
        <title>Phylogenomic resolution of chytrid fungi.</title>
        <authorList>
            <person name="Stajich J.E."/>
            <person name="Amses K."/>
            <person name="Simmons R."/>
            <person name="Seto K."/>
            <person name="Myers J."/>
            <person name="Bonds A."/>
            <person name="Quandt C.A."/>
            <person name="Barry K."/>
            <person name="Liu P."/>
            <person name="Grigoriev I."/>
            <person name="Longcore J.E."/>
            <person name="James T.Y."/>
        </authorList>
    </citation>
    <scope>NUCLEOTIDE SEQUENCE</scope>
    <source>
        <strain evidence="8">JEL0476</strain>
    </source>
</reference>
<comment type="caution">
    <text evidence="8">The sequence shown here is derived from an EMBL/GenBank/DDBJ whole genome shotgun (WGS) entry which is preliminary data.</text>
</comment>
<dbReference type="SMART" id="SM00174">
    <property type="entry name" value="RHO"/>
    <property type="match status" value="1"/>
</dbReference>
<dbReference type="GO" id="GO:0005525">
    <property type="term" value="F:GTP binding"/>
    <property type="evidence" value="ECO:0007669"/>
    <property type="project" value="UniProtKB-KW"/>
</dbReference>
<proteinExistence type="inferred from homology"/>
<dbReference type="Pfam" id="PF00071">
    <property type="entry name" value="Ras"/>
    <property type="match status" value="1"/>
</dbReference>
<evidence type="ECO:0000256" key="3">
    <source>
        <dbReference type="ARBA" id="ARBA00022741"/>
    </source>
</evidence>
<dbReference type="EMBL" id="JADGJW010000128">
    <property type="protein sequence ID" value="KAJ3223486.1"/>
    <property type="molecule type" value="Genomic_DNA"/>
</dbReference>
<dbReference type="GO" id="GO:0016020">
    <property type="term" value="C:membrane"/>
    <property type="evidence" value="ECO:0007669"/>
    <property type="project" value="UniProtKB-SubCell"/>
</dbReference>
<dbReference type="PRINTS" id="PR00449">
    <property type="entry name" value="RASTRNSFRMNG"/>
</dbReference>
<evidence type="ECO:0000313" key="8">
    <source>
        <dbReference type="EMBL" id="KAJ3223486.1"/>
    </source>
</evidence>
<dbReference type="NCBIfam" id="TIGR00231">
    <property type="entry name" value="small_GTP"/>
    <property type="match status" value="1"/>
</dbReference>
<dbReference type="PROSITE" id="PS51421">
    <property type="entry name" value="RAS"/>
    <property type="match status" value="1"/>
</dbReference>
<dbReference type="InterPro" id="IPR050209">
    <property type="entry name" value="Rab_GTPases_membrane_traffic"/>
</dbReference>
<keyword evidence="9" id="KW-1185">Reference proteome</keyword>
<dbReference type="PROSITE" id="PS51419">
    <property type="entry name" value="RAB"/>
    <property type="match status" value="1"/>
</dbReference>
<dbReference type="Proteomes" id="UP001211065">
    <property type="component" value="Unassembled WGS sequence"/>
</dbReference>
<evidence type="ECO:0000313" key="9">
    <source>
        <dbReference type="Proteomes" id="UP001211065"/>
    </source>
</evidence>
<evidence type="ECO:0000256" key="1">
    <source>
        <dbReference type="ARBA" id="ARBA00004635"/>
    </source>
</evidence>
<comment type="similarity">
    <text evidence="2">Belongs to the small GTPase superfamily. Rab family.</text>
</comment>
<gene>
    <name evidence="8" type="ORF">HK099_001069</name>
</gene>
<dbReference type="InterPro" id="IPR005225">
    <property type="entry name" value="Small_GTP-bd"/>
</dbReference>
<dbReference type="FunFam" id="3.40.50.300:FF:000274">
    <property type="entry name" value="ras-related protein RABA5a"/>
    <property type="match status" value="1"/>
</dbReference>
<accession>A0AAD5U6X6</accession>
<keyword evidence="7" id="KW-0636">Prenylation</keyword>
<keyword evidence="4" id="KW-0342">GTP-binding</keyword>
<dbReference type="InterPro" id="IPR001806">
    <property type="entry name" value="Small_GTPase"/>
</dbReference>
<keyword evidence="3" id="KW-0547">Nucleotide-binding</keyword>
<name>A0AAD5U6X6_9FUNG</name>
<dbReference type="GO" id="GO:0003924">
    <property type="term" value="F:GTPase activity"/>
    <property type="evidence" value="ECO:0007669"/>
    <property type="project" value="InterPro"/>
</dbReference>
<dbReference type="SMART" id="SM00175">
    <property type="entry name" value="RAB"/>
    <property type="match status" value="1"/>
</dbReference>